<dbReference type="AlphaFoldDB" id="A0A0A9BFM5"/>
<evidence type="ECO:0000313" key="1">
    <source>
        <dbReference type="EMBL" id="JAD62101.1"/>
    </source>
</evidence>
<organism evidence="1">
    <name type="scientific">Arundo donax</name>
    <name type="common">Giant reed</name>
    <name type="synonym">Donax arundinaceus</name>
    <dbReference type="NCBI Taxonomy" id="35708"/>
    <lineage>
        <taxon>Eukaryota</taxon>
        <taxon>Viridiplantae</taxon>
        <taxon>Streptophyta</taxon>
        <taxon>Embryophyta</taxon>
        <taxon>Tracheophyta</taxon>
        <taxon>Spermatophyta</taxon>
        <taxon>Magnoliopsida</taxon>
        <taxon>Liliopsida</taxon>
        <taxon>Poales</taxon>
        <taxon>Poaceae</taxon>
        <taxon>PACMAD clade</taxon>
        <taxon>Arundinoideae</taxon>
        <taxon>Arundineae</taxon>
        <taxon>Arundo</taxon>
    </lineage>
</organism>
<proteinExistence type="predicted"/>
<accession>A0A0A9BFM5</accession>
<sequence length="36" mass="4323">MWLLKYFKFINSFDTARQISWTFNKPALNALIIMLS</sequence>
<reference evidence="1" key="2">
    <citation type="journal article" date="2015" name="Data Brief">
        <title>Shoot transcriptome of the giant reed, Arundo donax.</title>
        <authorList>
            <person name="Barrero R.A."/>
            <person name="Guerrero F.D."/>
            <person name="Moolhuijzen P."/>
            <person name="Goolsby J.A."/>
            <person name="Tidwell J."/>
            <person name="Bellgard S.E."/>
            <person name="Bellgard M.I."/>
        </authorList>
    </citation>
    <scope>NUCLEOTIDE SEQUENCE</scope>
    <source>
        <tissue evidence="1">Shoot tissue taken approximately 20 cm above the soil surface</tissue>
    </source>
</reference>
<reference evidence="1" key="1">
    <citation type="submission" date="2014-09" db="EMBL/GenBank/DDBJ databases">
        <authorList>
            <person name="Magalhaes I.L.F."/>
            <person name="Oliveira U."/>
            <person name="Santos F.R."/>
            <person name="Vidigal T.H.D.A."/>
            <person name="Brescovit A.D."/>
            <person name="Santos A.J."/>
        </authorList>
    </citation>
    <scope>NUCLEOTIDE SEQUENCE</scope>
    <source>
        <tissue evidence="1">Shoot tissue taken approximately 20 cm above the soil surface</tissue>
    </source>
</reference>
<protein>
    <submittedName>
        <fullName evidence="1">Uncharacterized protein</fullName>
    </submittedName>
</protein>
<dbReference type="EMBL" id="GBRH01235794">
    <property type="protein sequence ID" value="JAD62101.1"/>
    <property type="molecule type" value="Transcribed_RNA"/>
</dbReference>
<name>A0A0A9BFM5_ARUDO</name>